<feature type="binding site" evidence="9">
    <location>
        <position position="347"/>
    </location>
    <ligand>
        <name>substrate</name>
    </ligand>
</feature>
<evidence type="ECO:0000256" key="7">
    <source>
        <dbReference type="ARBA" id="ARBA00023070"/>
    </source>
</evidence>
<comment type="cofactor">
    <cofactor evidence="1">
        <name>FAD</name>
        <dbReference type="ChEBI" id="CHEBI:57692"/>
    </cofactor>
</comment>
<evidence type="ECO:0000256" key="8">
    <source>
        <dbReference type="ARBA" id="ARBA00047321"/>
    </source>
</evidence>
<comment type="similarity">
    <text evidence="3">Belongs to the tryptophan 2-monooxygenase family.</text>
</comment>
<dbReference type="PRINTS" id="PR00757">
    <property type="entry name" value="AMINEOXDASEF"/>
</dbReference>
<dbReference type="RefSeq" id="WP_093309435.1">
    <property type="nucleotide sequence ID" value="NZ_FNYH01000006.1"/>
</dbReference>
<dbReference type="Proteomes" id="UP000242999">
    <property type="component" value="Unassembled WGS sequence"/>
</dbReference>
<evidence type="ECO:0000256" key="6">
    <source>
        <dbReference type="ARBA" id="ARBA00023002"/>
    </source>
</evidence>
<comment type="pathway">
    <text evidence="2">Plant hormone metabolism; auxin biosynthesis.</text>
</comment>
<evidence type="ECO:0000259" key="10">
    <source>
        <dbReference type="Pfam" id="PF01593"/>
    </source>
</evidence>
<organism evidence="11 12">
    <name type="scientific">Allopseudospirillum japonicum</name>
    <dbReference type="NCBI Taxonomy" id="64971"/>
    <lineage>
        <taxon>Bacteria</taxon>
        <taxon>Pseudomonadati</taxon>
        <taxon>Pseudomonadota</taxon>
        <taxon>Gammaproteobacteria</taxon>
        <taxon>Oceanospirillales</taxon>
        <taxon>Oceanospirillaceae</taxon>
        <taxon>Allopseudospirillum</taxon>
    </lineage>
</organism>
<feature type="binding site" evidence="9">
    <location>
        <position position="240"/>
    </location>
    <ligand>
        <name>FAD</name>
        <dbReference type="ChEBI" id="CHEBI:57692"/>
    </ligand>
</feature>
<keyword evidence="12" id="KW-1185">Reference proteome</keyword>
<dbReference type="SUPFAM" id="SSF51905">
    <property type="entry name" value="FAD/NAD(P)-binding domain"/>
    <property type="match status" value="1"/>
</dbReference>
<reference evidence="12" key="1">
    <citation type="submission" date="2016-10" db="EMBL/GenBank/DDBJ databases">
        <authorList>
            <person name="Varghese N."/>
            <person name="Submissions S."/>
        </authorList>
    </citation>
    <scope>NUCLEOTIDE SEQUENCE [LARGE SCALE GENOMIC DNA]</scope>
    <source>
        <strain evidence="12">DSM 7165</strain>
    </source>
</reference>
<dbReference type="Pfam" id="PF01593">
    <property type="entry name" value="Amino_oxidase"/>
    <property type="match status" value="1"/>
</dbReference>
<dbReference type="STRING" id="64971.SAMN05421831_10667"/>
<dbReference type="Gene3D" id="3.90.660.10">
    <property type="match status" value="1"/>
</dbReference>
<evidence type="ECO:0000313" key="11">
    <source>
        <dbReference type="EMBL" id="SEI64373.1"/>
    </source>
</evidence>
<dbReference type="EMBL" id="FNYH01000006">
    <property type="protein sequence ID" value="SEI64373.1"/>
    <property type="molecule type" value="Genomic_DNA"/>
</dbReference>
<dbReference type="InterPro" id="IPR002937">
    <property type="entry name" value="Amino_oxidase"/>
</dbReference>
<evidence type="ECO:0000256" key="3">
    <source>
        <dbReference type="ARBA" id="ARBA00005833"/>
    </source>
</evidence>
<feature type="domain" description="Amine oxidase" evidence="10">
    <location>
        <begin position="44"/>
        <end position="454"/>
    </location>
</feature>
<evidence type="ECO:0000256" key="5">
    <source>
        <dbReference type="ARBA" id="ARBA00017871"/>
    </source>
</evidence>
<dbReference type="PANTHER" id="PTHR10742:SF410">
    <property type="entry name" value="LYSINE-SPECIFIC HISTONE DEMETHYLASE 2"/>
    <property type="match status" value="1"/>
</dbReference>
<evidence type="ECO:0000256" key="4">
    <source>
        <dbReference type="ARBA" id="ARBA00012535"/>
    </source>
</evidence>
<accession>A0A1H6S8L1</accession>
<evidence type="ECO:0000256" key="1">
    <source>
        <dbReference type="ARBA" id="ARBA00001974"/>
    </source>
</evidence>
<dbReference type="InterPro" id="IPR036188">
    <property type="entry name" value="FAD/NAD-bd_sf"/>
</dbReference>
<keyword evidence="7" id="KW-0073">Auxin biosynthesis</keyword>
<dbReference type="GO" id="GO:0009851">
    <property type="term" value="P:auxin biosynthetic process"/>
    <property type="evidence" value="ECO:0007669"/>
    <property type="project" value="UniProtKB-KW"/>
</dbReference>
<feature type="binding site" evidence="9">
    <location>
        <begin position="64"/>
        <end position="65"/>
    </location>
    <ligand>
        <name>FAD</name>
        <dbReference type="ChEBI" id="CHEBI:57692"/>
    </ligand>
</feature>
<evidence type="ECO:0000313" key="12">
    <source>
        <dbReference type="Proteomes" id="UP000242999"/>
    </source>
</evidence>
<dbReference type="AlphaFoldDB" id="A0A1H6S8L1"/>
<name>A0A1H6S8L1_9GAMM</name>
<dbReference type="Gene3D" id="3.50.50.60">
    <property type="entry name" value="FAD/NAD(P)-binding domain"/>
    <property type="match status" value="1"/>
</dbReference>
<dbReference type="GO" id="GO:0050361">
    <property type="term" value="F:tryptophan 2-monooxygenase activity"/>
    <property type="evidence" value="ECO:0007669"/>
    <property type="project" value="UniProtKB-EC"/>
</dbReference>
<sequence>MNKRTFLQLLTLMFLGSHTKVIASQQESKTRKKSERIVIVGAGLAGLAAAKALQQAGHQVLVLEARERTGGRIWTSNQWLGMPLDLGATWIHGVDGNPITDLADEISARRLITSDQKSVIYHADGRVFSQVEEKQLRKIRKQVFDLVRKAQDAETDVSIQQAIAQLVQEAAQDTHRLNLLNFILSSDLEHEYAASVRDLSSYWYDSDQAFAGEDVFFTQGFKVITEYLAQGIEIHLAQVVKEIHWQQAQIQVHTLDQVWRADRVIVTLPLGVLQHQDVHFVPELPREKRQAIAQLGMGVLNKCYLRFAHAFWPQAVDWLEYVSNSPGEWNDWISLQRTAQLPVLLGFNAADQGRAMEAWSDKQIVASAMQRLRTIFGASIPEPIDYQITRWASDPFARGAYSYNALGSRPKMRDSLAKPLQNQLFFAGEATSKTYFGTTHGAYLSGLQAAQKILMT</sequence>
<keyword evidence="6" id="KW-0560">Oxidoreductase</keyword>
<dbReference type="EC" id="1.13.12.3" evidence="4"/>
<evidence type="ECO:0000256" key="2">
    <source>
        <dbReference type="ARBA" id="ARBA00004814"/>
    </source>
</evidence>
<protein>
    <recommendedName>
        <fullName evidence="5">Tryptophan 2-monooxygenase</fullName>
        <ecNumber evidence="4">1.13.12.3</ecNumber>
    </recommendedName>
</protein>
<comment type="catalytic activity">
    <reaction evidence="8">
        <text>L-tryptophan + O2 = indole-3-acetamide + CO2 + H2O</text>
        <dbReference type="Rhea" id="RHEA:16165"/>
        <dbReference type="ChEBI" id="CHEBI:15377"/>
        <dbReference type="ChEBI" id="CHEBI:15379"/>
        <dbReference type="ChEBI" id="CHEBI:16031"/>
        <dbReference type="ChEBI" id="CHEBI:16526"/>
        <dbReference type="ChEBI" id="CHEBI:57912"/>
        <dbReference type="EC" id="1.13.12.3"/>
    </reaction>
</comment>
<dbReference type="InterPro" id="IPR001613">
    <property type="entry name" value="Flavin_amine_oxidase"/>
</dbReference>
<dbReference type="OrthoDB" id="337830at2"/>
<gene>
    <name evidence="11" type="ORF">SAMN05421831_10667</name>
</gene>
<dbReference type="InterPro" id="IPR050281">
    <property type="entry name" value="Flavin_monoamine_oxidase"/>
</dbReference>
<dbReference type="SUPFAM" id="SSF54373">
    <property type="entry name" value="FAD-linked reductases, C-terminal domain"/>
    <property type="match status" value="1"/>
</dbReference>
<evidence type="ECO:0000256" key="9">
    <source>
        <dbReference type="PIRSR" id="PIRSR601613-1"/>
    </source>
</evidence>
<dbReference type="PANTHER" id="PTHR10742">
    <property type="entry name" value="FLAVIN MONOAMINE OXIDASE"/>
    <property type="match status" value="1"/>
</dbReference>
<proteinExistence type="inferred from homology"/>